<feature type="region of interest" description="Disordered" evidence="1">
    <location>
        <begin position="1"/>
        <end position="50"/>
    </location>
</feature>
<accession>A0A418EHK6</accession>
<gene>
    <name evidence="2" type="ORF">DYB35_010944</name>
    <name evidence="3" type="ORF">DYB37_011223</name>
</gene>
<dbReference type="Proteomes" id="UP000285430">
    <property type="component" value="Unassembled WGS sequence"/>
</dbReference>
<evidence type="ECO:0000313" key="4">
    <source>
        <dbReference type="Proteomes" id="UP000285430"/>
    </source>
</evidence>
<evidence type="ECO:0000313" key="5">
    <source>
        <dbReference type="Proteomes" id="UP000285712"/>
    </source>
</evidence>
<protein>
    <submittedName>
        <fullName evidence="3">Uncharacterized protein</fullName>
    </submittedName>
</protein>
<organism evidence="3 4">
    <name type="scientific">Aphanomyces astaci</name>
    <name type="common">Crayfish plague agent</name>
    <dbReference type="NCBI Taxonomy" id="112090"/>
    <lineage>
        <taxon>Eukaryota</taxon>
        <taxon>Sar</taxon>
        <taxon>Stramenopiles</taxon>
        <taxon>Oomycota</taxon>
        <taxon>Saprolegniomycetes</taxon>
        <taxon>Saprolegniales</taxon>
        <taxon>Verrucalvaceae</taxon>
        <taxon>Aphanomyces</taxon>
    </lineage>
</organism>
<proteinExistence type="predicted"/>
<dbReference type="EMBL" id="QUTG01001372">
    <property type="protein sequence ID" value="RHY99742.1"/>
    <property type="molecule type" value="Genomic_DNA"/>
</dbReference>
<evidence type="ECO:0000313" key="2">
    <source>
        <dbReference type="EMBL" id="RHY99742.1"/>
    </source>
</evidence>
<reference evidence="4 5" key="1">
    <citation type="submission" date="2018-08" db="EMBL/GenBank/DDBJ databases">
        <title>Aphanomyces genome sequencing and annotation.</title>
        <authorList>
            <person name="Minardi D."/>
            <person name="Oidtmann B."/>
            <person name="Van Der Giezen M."/>
            <person name="Studholme D.J."/>
        </authorList>
    </citation>
    <scope>NUCLEOTIDE SEQUENCE [LARGE SCALE GENOMIC DNA]</scope>
    <source>
        <strain evidence="3 4">Da</strain>
        <strain evidence="2 5">Sv</strain>
    </source>
</reference>
<dbReference type="AlphaFoldDB" id="A0A418EHK6"/>
<dbReference type="SUPFAM" id="SSF48371">
    <property type="entry name" value="ARM repeat"/>
    <property type="match status" value="1"/>
</dbReference>
<feature type="compositionally biased region" description="Polar residues" evidence="1">
    <location>
        <begin position="1"/>
        <end position="22"/>
    </location>
</feature>
<evidence type="ECO:0000256" key="1">
    <source>
        <dbReference type="SAM" id="MobiDB-lite"/>
    </source>
</evidence>
<dbReference type="Proteomes" id="UP000285712">
    <property type="component" value="Unassembled WGS sequence"/>
</dbReference>
<sequence>MIRQPRSSVASQKRTTRASAPSTADRPFPRSLPREEITKAEPAVPPVAPPVSLTSEVMQGHIRHLLSGTMDEANATIDVLHAASNDKVSMELFITFSGVPPLLRQACRDPTLSETSLSVRLLFSLFLDHHQIDIADKLVSAARVKGSPLEQRNALHILLAFTHVLPLPDTHPVKSEMVEVTKDLLLQLMRSLWHGTSLEVTYALDCFSFIALVPAYHDPLMSLMEQPVPKPTLSNGATTLTRASTYLTISHELSSTSPPSSPRRSSWFRRKSGALIEAGLERFKDLLVVKSPSLRTGINGLAKLACQGTLTERELVTAIVMELGKNTDNDDVQCVCGSFCKAVVTTLGNGDESDIHKIQAISCVDHLVQNEGMRHHLLEAGLSPELYLLTQLGADGPRIHAERLLASLLDKPDVQAFFKPPE</sequence>
<evidence type="ECO:0000313" key="3">
    <source>
        <dbReference type="EMBL" id="RHZ13283.1"/>
    </source>
</evidence>
<dbReference type="InterPro" id="IPR016024">
    <property type="entry name" value="ARM-type_fold"/>
</dbReference>
<dbReference type="EMBL" id="QUTH01004552">
    <property type="protein sequence ID" value="RHZ13283.1"/>
    <property type="molecule type" value="Genomic_DNA"/>
</dbReference>
<name>A0A418EHK6_APHAT</name>
<comment type="caution">
    <text evidence="3">The sequence shown here is derived from an EMBL/GenBank/DDBJ whole genome shotgun (WGS) entry which is preliminary data.</text>
</comment>